<dbReference type="AlphaFoldDB" id="A0A9D4RJS3"/>
<dbReference type="Proteomes" id="UP000828390">
    <property type="component" value="Unassembled WGS sequence"/>
</dbReference>
<reference evidence="1" key="1">
    <citation type="journal article" date="2019" name="bioRxiv">
        <title>The Genome of the Zebra Mussel, Dreissena polymorpha: A Resource for Invasive Species Research.</title>
        <authorList>
            <person name="McCartney M.A."/>
            <person name="Auch B."/>
            <person name="Kono T."/>
            <person name="Mallez S."/>
            <person name="Zhang Y."/>
            <person name="Obille A."/>
            <person name="Becker A."/>
            <person name="Abrahante J.E."/>
            <person name="Garbe J."/>
            <person name="Badalamenti J.P."/>
            <person name="Herman A."/>
            <person name="Mangelson H."/>
            <person name="Liachko I."/>
            <person name="Sullivan S."/>
            <person name="Sone E.D."/>
            <person name="Koren S."/>
            <person name="Silverstein K.A.T."/>
            <person name="Beckman K.B."/>
            <person name="Gohl D.M."/>
        </authorList>
    </citation>
    <scope>NUCLEOTIDE SEQUENCE</scope>
    <source>
        <strain evidence="1">Duluth1</strain>
        <tissue evidence="1">Whole animal</tissue>
    </source>
</reference>
<proteinExistence type="predicted"/>
<gene>
    <name evidence="1" type="ORF">DPMN_033375</name>
</gene>
<sequence length="70" mass="7914">MDRDGASPDAEVATPKPENCQQQLLLNGVNRKLLSRPKLHIIREQHNEVSHINGRVTQCLLYLLDQIVSV</sequence>
<comment type="caution">
    <text evidence="1">The sequence shown here is derived from an EMBL/GenBank/DDBJ whole genome shotgun (WGS) entry which is preliminary data.</text>
</comment>
<reference evidence="1" key="2">
    <citation type="submission" date="2020-11" db="EMBL/GenBank/DDBJ databases">
        <authorList>
            <person name="McCartney M.A."/>
            <person name="Auch B."/>
            <person name="Kono T."/>
            <person name="Mallez S."/>
            <person name="Becker A."/>
            <person name="Gohl D.M."/>
            <person name="Silverstein K.A.T."/>
            <person name="Koren S."/>
            <person name="Bechman K.B."/>
            <person name="Herman A."/>
            <person name="Abrahante J.E."/>
            <person name="Garbe J."/>
        </authorList>
    </citation>
    <scope>NUCLEOTIDE SEQUENCE</scope>
    <source>
        <strain evidence="1">Duluth1</strain>
        <tissue evidence="1">Whole animal</tissue>
    </source>
</reference>
<dbReference type="EMBL" id="JAIWYP010000002">
    <property type="protein sequence ID" value="KAH3870193.1"/>
    <property type="molecule type" value="Genomic_DNA"/>
</dbReference>
<evidence type="ECO:0000313" key="2">
    <source>
        <dbReference type="Proteomes" id="UP000828390"/>
    </source>
</evidence>
<evidence type="ECO:0000313" key="1">
    <source>
        <dbReference type="EMBL" id="KAH3870193.1"/>
    </source>
</evidence>
<protein>
    <submittedName>
        <fullName evidence="1">Uncharacterized protein</fullName>
    </submittedName>
</protein>
<keyword evidence="2" id="KW-1185">Reference proteome</keyword>
<accession>A0A9D4RJS3</accession>
<name>A0A9D4RJS3_DREPO</name>
<organism evidence="1 2">
    <name type="scientific">Dreissena polymorpha</name>
    <name type="common">Zebra mussel</name>
    <name type="synonym">Mytilus polymorpha</name>
    <dbReference type="NCBI Taxonomy" id="45954"/>
    <lineage>
        <taxon>Eukaryota</taxon>
        <taxon>Metazoa</taxon>
        <taxon>Spiralia</taxon>
        <taxon>Lophotrochozoa</taxon>
        <taxon>Mollusca</taxon>
        <taxon>Bivalvia</taxon>
        <taxon>Autobranchia</taxon>
        <taxon>Heteroconchia</taxon>
        <taxon>Euheterodonta</taxon>
        <taxon>Imparidentia</taxon>
        <taxon>Neoheterodontei</taxon>
        <taxon>Myida</taxon>
        <taxon>Dreissenoidea</taxon>
        <taxon>Dreissenidae</taxon>
        <taxon>Dreissena</taxon>
    </lineage>
</organism>